<dbReference type="eggNOG" id="ENOG502TIQ6">
    <property type="taxonomic scope" value="Eukaryota"/>
</dbReference>
<proteinExistence type="predicted"/>
<dbReference type="FunCoup" id="E3MM29">
    <property type="interactions" value="1691"/>
</dbReference>
<dbReference type="Proteomes" id="UP000008281">
    <property type="component" value="Unassembled WGS sequence"/>
</dbReference>
<accession>E3MM29</accession>
<dbReference type="CTD" id="9798340"/>
<dbReference type="RefSeq" id="XP_003102703.2">
    <property type="nucleotide sequence ID" value="XM_003102655.2"/>
</dbReference>
<dbReference type="OrthoDB" id="5853869at2759"/>
<evidence type="ECO:0000313" key="2">
    <source>
        <dbReference type="Proteomes" id="UP000008281"/>
    </source>
</evidence>
<dbReference type="InParanoid" id="E3MM29"/>
<dbReference type="GeneID" id="9798340"/>
<evidence type="ECO:0000313" key="1">
    <source>
        <dbReference type="EMBL" id="EFP04742.1"/>
    </source>
</evidence>
<dbReference type="AlphaFoldDB" id="E3MM29"/>
<sequence length="88" mass="10010">MPELLGLPQPIPLTSDITSLDSTIHHPCRIYTAVRGPVMEANETNRMLSNHRELQKRLLNMSLQGESGYFIDCFETPAAREIRNPQFT</sequence>
<dbReference type="KEGG" id="crq:GCK72_014373"/>
<gene>
    <name evidence="1" type="ORF">CRE_29995</name>
</gene>
<dbReference type="EMBL" id="DS268456">
    <property type="protein sequence ID" value="EFP04742.1"/>
    <property type="molecule type" value="Genomic_DNA"/>
</dbReference>
<name>E3MM29_CAERE</name>
<keyword evidence="2" id="KW-1185">Reference proteome</keyword>
<dbReference type="HOGENOM" id="CLU_2471216_0_0_1"/>
<dbReference type="STRING" id="31234.E3MM29"/>
<reference evidence="1" key="1">
    <citation type="submission" date="2007-07" db="EMBL/GenBank/DDBJ databases">
        <title>PCAP assembly of the Caenorhabditis remanei genome.</title>
        <authorList>
            <consortium name="The Caenorhabditis remanei Sequencing Consortium"/>
            <person name="Wilson R.K."/>
        </authorList>
    </citation>
    <scope>NUCLEOTIDE SEQUENCE [LARGE SCALE GENOMIC DNA]</scope>
    <source>
        <strain evidence="1">PB4641</strain>
    </source>
</reference>
<protein>
    <submittedName>
        <fullName evidence="1">Uncharacterized protein</fullName>
    </submittedName>
</protein>
<organism evidence="2">
    <name type="scientific">Caenorhabditis remanei</name>
    <name type="common">Caenorhabditis vulgaris</name>
    <dbReference type="NCBI Taxonomy" id="31234"/>
    <lineage>
        <taxon>Eukaryota</taxon>
        <taxon>Metazoa</taxon>
        <taxon>Ecdysozoa</taxon>
        <taxon>Nematoda</taxon>
        <taxon>Chromadorea</taxon>
        <taxon>Rhabditida</taxon>
        <taxon>Rhabditina</taxon>
        <taxon>Rhabditomorpha</taxon>
        <taxon>Rhabditoidea</taxon>
        <taxon>Rhabditidae</taxon>
        <taxon>Peloderinae</taxon>
        <taxon>Caenorhabditis</taxon>
    </lineage>
</organism>